<sequence>MPIYCATFNRRQQRSLPRKAILALLSFILPLLTNLINLKFQNESNSVFQARPRRPWWLLLVTGICLVIWNRVHLPFFSSLSYLCCCPPYYHGVFRFPLTGIIGFTLVPRCMETWDICHLPPAFTWQLLVWTGPKVVRVGSARDDGQTADCIHKEATMADEKEPSNFTPNQHGYTLERPYR</sequence>
<keyword evidence="2" id="KW-1133">Transmembrane helix</keyword>
<dbReference type="EMBL" id="QGNW01000875">
    <property type="protein sequence ID" value="RVW59847.1"/>
    <property type="molecule type" value="Genomic_DNA"/>
</dbReference>
<feature type="region of interest" description="Disordered" evidence="1">
    <location>
        <begin position="158"/>
        <end position="180"/>
    </location>
</feature>
<reference evidence="3 4" key="1">
    <citation type="journal article" date="2018" name="PLoS Genet.">
        <title>Population sequencing reveals clonal diversity and ancestral inbreeding in the grapevine cultivar Chardonnay.</title>
        <authorList>
            <person name="Roach M.J."/>
            <person name="Johnson D.L."/>
            <person name="Bohlmann J."/>
            <person name="van Vuuren H.J."/>
            <person name="Jones S.J."/>
            <person name="Pretorius I.S."/>
            <person name="Schmidt S.A."/>
            <person name="Borneman A.R."/>
        </authorList>
    </citation>
    <scope>NUCLEOTIDE SEQUENCE [LARGE SCALE GENOMIC DNA]</scope>
    <source>
        <strain evidence="4">cv. Chardonnay</strain>
        <tissue evidence="3">Leaf</tissue>
    </source>
</reference>
<dbReference type="AlphaFoldDB" id="A0A438FIR2"/>
<evidence type="ECO:0000313" key="3">
    <source>
        <dbReference type="EMBL" id="RVW59847.1"/>
    </source>
</evidence>
<gene>
    <name evidence="3" type="ORF">CK203_103971</name>
</gene>
<evidence type="ECO:0000256" key="2">
    <source>
        <dbReference type="SAM" id="Phobius"/>
    </source>
</evidence>
<feature type="transmembrane region" description="Helical" evidence="2">
    <location>
        <begin position="56"/>
        <end position="72"/>
    </location>
</feature>
<proteinExistence type="predicted"/>
<name>A0A438FIR2_VITVI</name>
<evidence type="ECO:0000313" key="4">
    <source>
        <dbReference type="Proteomes" id="UP000288805"/>
    </source>
</evidence>
<dbReference type="Proteomes" id="UP000288805">
    <property type="component" value="Unassembled WGS sequence"/>
</dbReference>
<feature type="transmembrane region" description="Helical" evidence="2">
    <location>
        <begin position="20"/>
        <end position="36"/>
    </location>
</feature>
<protein>
    <submittedName>
        <fullName evidence="3">Uncharacterized protein</fullName>
    </submittedName>
</protein>
<comment type="caution">
    <text evidence="3">The sequence shown here is derived from an EMBL/GenBank/DDBJ whole genome shotgun (WGS) entry which is preliminary data.</text>
</comment>
<accession>A0A438FIR2</accession>
<keyword evidence="2" id="KW-0812">Transmembrane</keyword>
<keyword evidence="2" id="KW-0472">Membrane</keyword>
<evidence type="ECO:0000256" key="1">
    <source>
        <dbReference type="SAM" id="MobiDB-lite"/>
    </source>
</evidence>
<organism evidence="3 4">
    <name type="scientific">Vitis vinifera</name>
    <name type="common">Grape</name>
    <dbReference type="NCBI Taxonomy" id="29760"/>
    <lineage>
        <taxon>Eukaryota</taxon>
        <taxon>Viridiplantae</taxon>
        <taxon>Streptophyta</taxon>
        <taxon>Embryophyta</taxon>
        <taxon>Tracheophyta</taxon>
        <taxon>Spermatophyta</taxon>
        <taxon>Magnoliopsida</taxon>
        <taxon>eudicotyledons</taxon>
        <taxon>Gunneridae</taxon>
        <taxon>Pentapetalae</taxon>
        <taxon>rosids</taxon>
        <taxon>Vitales</taxon>
        <taxon>Vitaceae</taxon>
        <taxon>Viteae</taxon>
        <taxon>Vitis</taxon>
    </lineage>
</organism>